<evidence type="ECO:0000259" key="4">
    <source>
        <dbReference type="Pfam" id="PF10355"/>
    </source>
</evidence>
<organism evidence="5 6">
    <name type="scientific">Geranomyces variabilis</name>
    <dbReference type="NCBI Taxonomy" id="109894"/>
    <lineage>
        <taxon>Eukaryota</taxon>
        <taxon>Fungi</taxon>
        <taxon>Fungi incertae sedis</taxon>
        <taxon>Chytridiomycota</taxon>
        <taxon>Chytridiomycota incertae sedis</taxon>
        <taxon>Chytridiomycetes</taxon>
        <taxon>Spizellomycetales</taxon>
        <taxon>Powellomycetaceae</taxon>
        <taxon>Geranomyces</taxon>
    </lineage>
</organism>
<feature type="transmembrane region" description="Helical" evidence="2">
    <location>
        <begin position="203"/>
        <end position="222"/>
    </location>
</feature>
<reference evidence="5" key="1">
    <citation type="submission" date="2020-05" db="EMBL/GenBank/DDBJ databases">
        <title>Phylogenomic resolution of chytrid fungi.</title>
        <authorList>
            <person name="Stajich J.E."/>
            <person name="Amses K."/>
            <person name="Simmons R."/>
            <person name="Seto K."/>
            <person name="Myers J."/>
            <person name="Bonds A."/>
            <person name="Quandt C.A."/>
            <person name="Barry K."/>
            <person name="Liu P."/>
            <person name="Grigoriev I."/>
            <person name="Longcore J.E."/>
            <person name="James T.Y."/>
        </authorList>
    </citation>
    <scope>NUCLEOTIDE SEQUENCE</scope>
    <source>
        <strain evidence="5">JEL0379</strain>
    </source>
</reference>
<feature type="transmembrane region" description="Helical" evidence="2">
    <location>
        <begin position="405"/>
        <end position="425"/>
    </location>
</feature>
<feature type="region of interest" description="Disordered" evidence="1">
    <location>
        <begin position="15"/>
        <end position="40"/>
    </location>
</feature>
<accession>A0AAD5TJZ9</accession>
<sequence>MTPISILILASHLSPTPNAPTPPTLNNRPIVQQPHIMPRPPPPLPSLQSPRHSVMLGSRLVCPAALPLLLLPLLLSATPAAAHEHSDSIAPPASAQDLLNAEPIDSVLSLHIIVQLVAWGLLYPLGMVFGLTRSRWHVPVQTLATILTAIGFILGHSHGGRKFPVGAHSSVASAIVVLLAVQVTLGVYLKLHIHEGTRFRQATLLVHGILGKAWPIVSWLQIMLGVVTGLGFCFGEHLMQCLAHLIMGSGFVVYGAVYAIMLRLGSRWLAQRGHSQEYIDSWVLTIWGVINTFTEHHGGPWSHKDLQHTSMGIVWWFDAFIDLTKINSIFYLSARSPFGLNNSPIPALLLIFTGFAFGAHAQDLVLSAQLHGIFGTTLMLTGVVRIIEITFVLRDQPADSENILSFQHLPPFLLMVSGIMFMTVTEEQLDLVSAIGVDHATYILCQISVASIVYLWTNVLISAYATSGRNASKALGASTASPPTTQGSEAYRPLVSSTSNPNLFGGRDMLSSTDDDRDDEDTDFDSTERP</sequence>
<gene>
    <name evidence="5" type="ORF">HDU87_004148</name>
</gene>
<dbReference type="EMBL" id="JADGJQ010000030">
    <property type="protein sequence ID" value="KAJ3177866.1"/>
    <property type="molecule type" value="Genomic_DNA"/>
</dbReference>
<dbReference type="Pfam" id="PF10348">
    <property type="entry name" value="DUF2427"/>
    <property type="match status" value="1"/>
</dbReference>
<feature type="domain" description="DUF2427" evidence="3">
    <location>
        <begin position="100"/>
        <end position="192"/>
    </location>
</feature>
<dbReference type="Gene3D" id="1.20.120.1770">
    <property type="match status" value="1"/>
</dbReference>
<feature type="transmembrane region" description="Helical" evidence="2">
    <location>
        <begin position="242"/>
        <end position="265"/>
    </location>
</feature>
<protein>
    <recommendedName>
        <fullName evidence="7">Integral membrane protein</fullName>
    </recommendedName>
</protein>
<dbReference type="InterPro" id="IPR018827">
    <property type="entry name" value="YTP1_C"/>
</dbReference>
<keyword evidence="6" id="KW-1185">Reference proteome</keyword>
<dbReference type="Proteomes" id="UP001212152">
    <property type="component" value="Unassembled WGS sequence"/>
</dbReference>
<feature type="compositionally biased region" description="Acidic residues" evidence="1">
    <location>
        <begin position="513"/>
        <end position="530"/>
    </location>
</feature>
<feature type="transmembrane region" description="Helical" evidence="2">
    <location>
        <begin position="344"/>
        <end position="361"/>
    </location>
</feature>
<keyword evidence="2" id="KW-0812">Transmembrane</keyword>
<dbReference type="CDD" id="cd08760">
    <property type="entry name" value="Cyt_b561_FRRS1_like"/>
    <property type="match status" value="1"/>
</dbReference>
<keyword evidence="2" id="KW-0472">Membrane</keyword>
<dbReference type="PANTHER" id="PTHR31685">
    <property type="entry name" value="INTEGRAL MEMBRANE PROTEIN (AFU_ORTHOLOGUE AFUA_6G12730)-RELATED"/>
    <property type="match status" value="1"/>
</dbReference>
<dbReference type="InterPro" id="IPR018825">
    <property type="entry name" value="DUF2427"/>
</dbReference>
<name>A0AAD5TJZ9_9FUNG</name>
<feature type="transmembrane region" description="Helical" evidence="2">
    <location>
        <begin position="440"/>
        <end position="465"/>
    </location>
</feature>
<comment type="caution">
    <text evidence="5">The sequence shown here is derived from an EMBL/GenBank/DDBJ whole genome shotgun (WGS) entry which is preliminary data.</text>
</comment>
<evidence type="ECO:0000313" key="5">
    <source>
        <dbReference type="EMBL" id="KAJ3177866.1"/>
    </source>
</evidence>
<evidence type="ECO:0000256" key="1">
    <source>
        <dbReference type="SAM" id="MobiDB-lite"/>
    </source>
</evidence>
<feature type="transmembrane region" description="Helical" evidence="2">
    <location>
        <begin position="171"/>
        <end position="191"/>
    </location>
</feature>
<feature type="transmembrane region" description="Helical" evidence="2">
    <location>
        <begin position="60"/>
        <end position="82"/>
    </location>
</feature>
<feature type="domain" description="Protein YTP1-like C-terminal" evidence="4">
    <location>
        <begin position="218"/>
        <end position="464"/>
    </location>
</feature>
<evidence type="ECO:0008006" key="7">
    <source>
        <dbReference type="Google" id="ProtNLM"/>
    </source>
</evidence>
<evidence type="ECO:0000256" key="2">
    <source>
        <dbReference type="SAM" id="Phobius"/>
    </source>
</evidence>
<keyword evidence="2" id="KW-1133">Transmembrane helix</keyword>
<feature type="transmembrane region" description="Helical" evidence="2">
    <location>
        <begin position="373"/>
        <end position="393"/>
    </location>
</feature>
<dbReference type="PANTHER" id="PTHR31685:SF2">
    <property type="entry name" value="PROTEIN YTP1"/>
    <property type="match status" value="1"/>
</dbReference>
<proteinExistence type="predicted"/>
<feature type="compositionally biased region" description="Polar residues" evidence="1">
    <location>
        <begin position="478"/>
        <end position="488"/>
    </location>
</feature>
<evidence type="ECO:0000259" key="3">
    <source>
        <dbReference type="Pfam" id="PF10348"/>
    </source>
</evidence>
<dbReference type="Pfam" id="PF10355">
    <property type="entry name" value="Ytp1"/>
    <property type="match status" value="1"/>
</dbReference>
<evidence type="ECO:0000313" key="6">
    <source>
        <dbReference type="Proteomes" id="UP001212152"/>
    </source>
</evidence>
<dbReference type="AlphaFoldDB" id="A0AAD5TJZ9"/>
<feature type="region of interest" description="Disordered" evidence="1">
    <location>
        <begin position="474"/>
        <end position="530"/>
    </location>
</feature>
<feature type="compositionally biased region" description="Low complexity" evidence="1">
    <location>
        <begin position="24"/>
        <end position="36"/>
    </location>
</feature>
<feature type="transmembrane region" description="Helical" evidence="2">
    <location>
        <begin position="138"/>
        <end position="159"/>
    </location>
</feature>
<feature type="transmembrane region" description="Helical" evidence="2">
    <location>
        <begin position="108"/>
        <end position="131"/>
    </location>
</feature>